<dbReference type="OrthoDB" id="190201at2759"/>
<dbReference type="PROSITE" id="PS51257">
    <property type="entry name" value="PROKAR_LIPOPROTEIN"/>
    <property type="match status" value="1"/>
</dbReference>
<evidence type="ECO:0000313" key="2">
    <source>
        <dbReference type="Proteomes" id="UP000736672"/>
    </source>
</evidence>
<evidence type="ECO:0000313" key="1">
    <source>
        <dbReference type="EMBL" id="KAH7253104.1"/>
    </source>
</evidence>
<keyword evidence="2" id="KW-1185">Reference proteome</keyword>
<accession>A0A9P9HAP7</accession>
<dbReference type="EMBL" id="JAGTJS010000011">
    <property type="protein sequence ID" value="KAH7253104.1"/>
    <property type="molecule type" value="Genomic_DNA"/>
</dbReference>
<comment type="caution">
    <text evidence="1">The sequence shown here is derived from an EMBL/GenBank/DDBJ whole genome shotgun (WGS) entry which is preliminary data.</text>
</comment>
<protein>
    <submittedName>
        <fullName evidence="1">Uncharacterized protein</fullName>
    </submittedName>
</protein>
<proteinExistence type="predicted"/>
<dbReference type="AlphaFoldDB" id="A0A9P9HAP7"/>
<name>A0A9P9HAP7_FUSSL</name>
<gene>
    <name evidence="1" type="ORF">B0J15DRAFT_549834</name>
</gene>
<sequence length="175" mass="19064">MSEPRTIPVLAIYLTVISCHGIQRAFTLSSSSIRTLIRPVSDLERREESDLESFKQDLANFIGFLVLQASIASLQTTTLGEMLITPDAAVAGNLTVLEAFTGPVMVLTGKNDYSVCVFSCSGKGNPVEATLRNIFINVNPETSEARVVPGTSYNLNTHLNAAKTYGHMIDWARKL</sequence>
<organism evidence="1 2">
    <name type="scientific">Fusarium solani</name>
    <name type="common">Filamentous fungus</name>
    <dbReference type="NCBI Taxonomy" id="169388"/>
    <lineage>
        <taxon>Eukaryota</taxon>
        <taxon>Fungi</taxon>
        <taxon>Dikarya</taxon>
        <taxon>Ascomycota</taxon>
        <taxon>Pezizomycotina</taxon>
        <taxon>Sordariomycetes</taxon>
        <taxon>Hypocreomycetidae</taxon>
        <taxon>Hypocreales</taxon>
        <taxon>Nectriaceae</taxon>
        <taxon>Fusarium</taxon>
        <taxon>Fusarium solani species complex</taxon>
    </lineage>
</organism>
<dbReference type="Proteomes" id="UP000736672">
    <property type="component" value="Unassembled WGS sequence"/>
</dbReference>
<reference evidence="1" key="1">
    <citation type="journal article" date="2021" name="Nat. Commun.">
        <title>Genetic determinants of endophytism in the Arabidopsis root mycobiome.</title>
        <authorList>
            <person name="Mesny F."/>
            <person name="Miyauchi S."/>
            <person name="Thiergart T."/>
            <person name="Pickel B."/>
            <person name="Atanasova L."/>
            <person name="Karlsson M."/>
            <person name="Huettel B."/>
            <person name="Barry K.W."/>
            <person name="Haridas S."/>
            <person name="Chen C."/>
            <person name="Bauer D."/>
            <person name="Andreopoulos W."/>
            <person name="Pangilinan J."/>
            <person name="LaButti K."/>
            <person name="Riley R."/>
            <person name="Lipzen A."/>
            <person name="Clum A."/>
            <person name="Drula E."/>
            <person name="Henrissat B."/>
            <person name="Kohler A."/>
            <person name="Grigoriev I.V."/>
            <person name="Martin F.M."/>
            <person name="Hacquard S."/>
        </authorList>
    </citation>
    <scope>NUCLEOTIDE SEQUENCE</scope>
    <source>
        <strain evidence="1">FSSC 5 MPI-SDFR-AT-0091</strain>
    </source>
</reference>